<comment type="caution">
    <text evidence="10">The sequence shown here is derived from an EMBL/GenBank/DDBJ whole genome shotgun (WGS) entry which is preliminary data.</text>
</comment>
<evidence type="ECO:0000313" key="11">
    <source>
        <dbReference type="Proteomes" id="UP000799772"/>
    </source>
</evidence>
<sequence>MTNQSVRKVAYVGLGSAGYPLASTLARHGTYELVVQDADPQRAKEFVREHSNATAATSPQDFSDVDVVVTMLPNGQIVREVLFGGDGSQGIAKSLKDGAVIIDTSSSSPQHTRETGKLLQDLNSTLALVDSPVTQEYAFALAKGDATFMVGCSNDEALEKAMPILKVMGKYIFVMGDLGAGHVTKTLNNYTSAGSILALCDALIAGQQCGLDPAKMIDVMNVGTGVNFSTKEGFRTDALTRRFKSGYQLALLVKDMRIAKEVIESTGLQSPLADLIVELLSDASEVAGEGADHTSCILGWEKKAGIQLKQSHSSGAGVENGAISKEDNDPLVLEIDKLLDHHEYSKNAIRMAIATLERRL</sequence>
<dbReference type="AlphaFoldDB" id="A0A9P4IJN7"/>
<dbReference type="Pfam" id="PF14833">
    <property type="entry name" value="NAD_binding_11"/>
    <property type="match status" value="1"/>
</dbReference>
<evidence type="ECO:0000256" key="6">
    <source>
        <dbReference type="ARBA" id="ARBA00023027"/>
    </source>
</evidence>
<evidence type="ECO:0000256" key="3">
    <source>
        <dbReference type="ARBA" id="ARBA00012991"/>
    </source>
</evidence>
<dbReference type="GO" id="GO:0008442">
    <property type="term" value="F:3-hydroxyisobutyrate dehydrogenase activity"/>
    <property type="evidence" value="ECO:0007669"/>
    <property type="project" value="UniProtKB-EC"/>
</dbReference>
<dbReference type="Gene3D" id="3.40.50.720">
    <property type="entry name" value="NAD(P)-binding Rossmann-like Domain"/>
    <property type="match status" value="1"/>
</dbReference>
<dbReference type="SUPFAM" id="SSF51735">
    <property type="entry name" value="NAD(P)-binding Rossmann-fold domains"/>
    <property type="match status" value="1"/>
</dbReference>
<dbReference type="InterPro" id="IPR006115">
    <property type="entry name" value="6PGDH_NADP-bd"/>
</dbReference>
<feature type="domain" description="3-hydroxyisobutyrate dehydrogenase-like NAD-binding" evidence="9">
    <location>
        <begin position="179"/>
        <end position="297"/>
    </location>
</feature>
<evidence type="ECO:0000256" key="7">
    <source>
        <dbReference type="ARBA" id="ARBA00049197"/>
    </source>
</evidence>
<comment type="pathway">
    <text evidence="1">Amino-acid degradation; L-valine degradation.</text>
</comment>
<dbReference type="InterPro" id="IPR036291">
    <property type="entry name" value="NAD(P)-bd_dom_sf"/>
</dbReference>
<evidence type="ECO:0000256" key="2">
    <source>
        <dbReference type="ARBA" id="ARBA00006013"/>
    </source>
</evidence>
<dbReference type="InterPro" id="IPR029154">
    <property type="entry name" value="HIBADH-like_NADP-bd"/>
</dbReference>
<keyword evidence="4" id="KW-0101">Branched-chain amino acid catabolism</keyword>
<dbReference type="GO" id="GO:0009083">
    <property type="term" value="P:branched-chain amino acid catabolic process"/>
    <property type="evidence" value="ECO:0007669"/>
    <property type="project" value="UniProtKB-KW"/>
</dbReference>
<dbReference type="GO" id="GO:0051287">
    <property type="term" value="F:NAD binding"/>
    <property type="evidence" value="ECO:0007669"/>
    <property type="project" value="InterPro"/>
</dbReference>
<name>A0A9P4IJN7_9PEZI</name>
<gene>
    <name evidence="10" type="ORF">NA57DRAFT_75241</name>
</gene>
<proteinExistence type="inferred from homology"/>
<evidence type="ECO:0000256" key="4">
    <source>
        <dbReference type="ARBA" id="ARBA00022456"/>
    </source>
</evidence>
<comment type="similarity">
    <text evidence="2">Belongs to the HIBADH-related family. 3-hydroxyisobutyrate dehydrogenase subfamily.</text>
</comment>
<feature type="domain" description="6-phosphogluconate dehydrogenase NADP-binding" evidence="8">
    <location>
        <begin position="8"/>
        <end position="176"/>
    </location>
</feature>
<organism evidence="10 11">
    <name type="scientific">Rhizodiscina lignyota</name>
    <dbReference type="NCBI Taxonomy" id="1504668"/>
    <lineage>
        <taxon>Eukaryota</taxon>
        <taxon>Fungi</taxon>
        <taxon>Dikarya</taxon>
        <taxon>Ascomycota</taxon>
        <taxon>Pezizomycotina</taxon>
        <taxon>Dothideomycetes</taxon>
        <taxon>Pleosporomycetidae</taxon>
        <taxon>Aulographales</taxon>
        <taxon>Rhizodiscinaceae</taxon>
        <taxon>Rhizodiscina</taxon>
    </lineage>
</organism>
<evidence type="ECO:0000259" key="8">
    <source>
        <dbReference type="Pfam" id="PF03446"/>
    </source>
</evidence>
<dbReference type="PANTHER" id="PTHR22981:SF7">
    <property type="entry name" value="3-HYDROXYISOBUTYRATE DEHYDROGENASE, MITOCHONDRIAL"/>
    <property type="match status" value="1"/>
</dbReference>
<evidence type="ECO:0000313" key="10">
    <source>
        <dbReference type="EMBL" id="KAF2099737.1"/>
    </source>
</evidence>
<dbReference type="OrthoDB" id="21615at2759"/>
<dbReference type="InterPro" id="IPR013328">
    <property type="entry name" value="6PGD_dom2"/>
</dbReference>
<evidence type="ECO:0000256" key="5">
    <source>
        <dbReference type="ARBA" id="ARBA00023002"/>
    </source>
</evidence>
<dbReference type="SUPFAM" id="SSF48179">
    <property type="entry name" value="6-phosphogluconate dehydrogenase C-terminal domain-like"/>
    <property type="match status" value="1"/>
</dbReference>
<dbReference type="EMBL" id="ML978125">
    <property type="protein sequence ID" value="KAF2099737.1"/>
    <property type="molecule type" value="Genomic_DNA"/>
</dbReference>
<dbReference type="GO" id="GO:0050661">
    <property type="term" value="F:NADP binding"/>
    <property type="evidence" value="ECO:0007669"/>
    <property type="project" value="InterPro"/>
</dbReference>
<dbReference type="PANTHER" id="PTHR22981">
    <property type="entry name" value="3-HYDROXYISOBUTYRATE DEHYDROGENASE-RELATED"/>
    <property type="match status" value="1"/>
</dbReference>
<dbReference type="Gene3D" id="1.10.1040.10">
    <property type="entry name" value="N-(1-d-carboxylethyl)-l-norvaline Dehydrogenase, domain 2"/>
    <property type="match status" value="1"/>
</dbReference>
<reference evidence="10" key="1">
    <citation type="journal article" date="2020" name="Stud. Mycol.">
        <title>101 Dothideomycetes genomes: a test case for predicting lifestyles and emergence of pathogens.</title>
        <authorList>
            <person name="Haridas S."/>
            <person name="Albert R."/>
            <person name="Binder M."/>
            <person name="Bloem J."/>
            <person name="Labutti K."/>
            <person name="Salamov A."/>
            <person name="Andreopoulos B."/>
            <person name="Baker S."/>
            <person name="Barry K."/>
            <person name="Bills G."/>
            <person name="Bluhm B."/>
            <person name="Cannon C."/>
            <person name="Castanera R."/>
            <person name="Culley D."/>
            <person name="Daum C."/>
            <person name="Ezra D."/>
            <person name="Gonzalez J."/>
            <person name="Henrissat B."/>
            <person name="Kuo A."/>
            <person name="Liang C."/>
            <person name="Lipzen A."/>
            <person name="Lutzoni F."/>
            <person name="Magnuson J."/>
            <person name="Mondo S."/>
            <person name="Nolan M."/>
            <person name="Ohm R."/>
            <person name="Pangilinan J."/>
            <person name="Park H.-J."/>
            <person name="Ramirez L."/>
            <person name="Alfaro M."/>
            <person name="Sun H."/>
            <person name="Tritt A."/>
            <person name="Yoshinaga Y."/>
            <person name="Zwiers L.-H."/>
            <person name="Turgeon B."/>
            <person name="Goodwin S."/>
            <person name="Spatafora J."/>
            <person name="Crous P."/>
            <person name="Grigoriev I."/>
        </authorList>
    </citation>
    <scope>NUCLEOTIDE SEQUENCE</scope>
    <source>
        <strain evidence="10">CBS 133067</strain>
    </source>
</reference>
<keyword evidence="5" id="KW-0560">Oxidoreductase</keyword>
<evidence type="ECO:0000256" key="1">
    <source>
        <dbReference type="ARBA" id="ARBA00005109"/>
    </source>
</evidence>
<protein>
    <recommendedName>
        <fullName evidence="3">3-hydroxyisobutyrate dehydrogenase</fullName>
        <ecNumber evidence="3">1.1.1.31</ecNumber>
    </recommendedName>
</protein>
<dbReference type="Pfam" id="PF03446">
    <property type="entry name" value="NAD_binding_2"/>
    <property type="match status" value="1"/>
</dbReference>
<evidence type="ECO:0000259" key="9">
    <source>
        <dbReference type="Pfam" id="PF14833"/>
    </source>
</evidence>
<dbReference type="Proteomes" id="UP000799772">
    <property type="component" value="Unassembled WGS sequence"/>
</dbReference>
<dbReference type="InterPro" id="IPR008927">
    <property type="entry name" value="6-PGluconate_DH-like_C_sf"/>
</dbReference>
<dbReference type="EC" id="1.1.1.31" evidence="3"/>
<keyword evidence="11" id="KW-1185">Reference proteome</keyword>
<accession>A0A9P4IJN7</accession>
<comment type="catalytic activity">
    <reaction evidence="7">
        <text>3-hydroxy-2-methylpropanoate + NAD(+) = 2-methyl-3-oxopropanoate + NADH + H(+)</text>
        <dbReference type="Rhea" id="RHEA:17681"/>
        <dbReference type="ChEBI" id="CHEBI:11805"/>
        <dbReference type="ChEBI" id="CHEBI:15378"/>
        <dbReference type="ChEBI" id="CHEBI:57540"/>
        <dbReference type="ChEBI" id="CHEBI:57700"/>
        <dbReference type="ChEBI" id="CHEBI:57945"/>
        <dbReference type="EC" id="1.1.1.31"/>
    </reaction>
</comment>
<keyword evidence="6" id="KW-0520">NAD</keyword>